<evidence type="ECO:0000313" key="2">
    <source>
        <dbReference type="EMBL" id="GEU75155.1"/>
    </source>
</evidence>
<proteinExistence type="predicted"/>
<dbReference type="EMBL" id="BKCJ010007027">
    <property type="protein sequence ID" value="GEU75155.1"/>
    <property type="molecule type" value="Genomic_DNA"/>
</dbReference>
<evidence type="ECO:0000256" key="1">
    <source>
        <dbReference type="SAM" id="MobiDB-lite"/>
    </source>
</evidence>
<sequence length="251" mass="29127">MESKSTSSSQSASRSQPKSSSKSAQAGKHGQTVDDLEEQTHQEFNTGNDDDKFSRIWSPEKVVYDKHAYWGTYPWGPKRQKFYGYASNMETSKDVYSRHRIVGVTSLKIMKTCGRSAIRCRKLPEEDQPQRPNTYCSDLRRMTPYTAYPYTQGIIYEDEMNRNRLMRTDELHKFSDGTLNHVRTALNDIATGIGIDYLPKQKWSKQDKKRACVMINVVDRKLRDRRVMHNLEKFVGGRPYRGGLRLLDRTI</sequence>
<dbReference type="AlphaFoldDB" id="A0A6L2MS28"/>
<name>A0A6L2MS28_TANCI</name>
<feature type="region of interest" description="Disordered" evidence="1">
    <location>
        <begin position="1"/>
        <end position="52"/>
    </location>
</feature>
<comment type="caution">
    <text evidence="2">The sequence shown here is derived from an EMBL/GenBank/DDBJ whole genome shotgun (WGS) entry which is preliminary data.</text>
</comment>
<accession>A0A6L2MS28</accession>
<gene>
    <name evidence="2" type="ORF">Tci_047133</name>
</gene>
<feature type="compositionally biased region" description="Low complexity" evidence="1">
    <location>
        <begin position="1"/>
        <end position="26"/>
    </location>
</feature>
<protein>
    <submittedName>
        <fullName evidence="2">Uncharacterized protein</fullName>
    </submittedName>
</protein>
<reference evidence="2" key="1">
    <citation type="journal article" date="2019" name="Sci. Rep.">
        <title>Draft genome of Tanacetum cinerariifolium, the natural source of mosquito coil.</title>
        <authorList>
            <person name="Yamashiro T."/>
            <person name="Shiraishi A."/>
            <person name="Satake H."/>
            <person name="Nakayama K."/>
        </authorList>
    </citation>
    <scope>NUCLEOTIDE SEQUENCE</scope>
</reference>
<organism evidence="2">
    <name type="scientific">Tanacetum cinerariifolium</name>
    <name type="common">Dalmatian daisy</name>
    <name type="synonym">Chrysanthemum cinerariifolium</name>
    <dbReference type="NCBI Taxonomy" id="118510"/>
    <lineage>
        <taxon>Eukaryota</taxon>
        <taxon>Viridiplantae</taxon>
        <taxon>Streptophyta</taxon>
        <taxon>Embryophyta</taxon>
        <taxon>Tracheophyta</taxon>
        <taxon>Spermatophyta</taxon>
        <taxon>Magnoliopsida</taxon>
        <taxon>eudicotyledons</taxon>
        <taxon>Gunneridae</taxon>
        <taxon>Pentapetalae</taxon>
        <taxon>asterids</taxon>
        <taxon>campanulids</taxon>
        <taxon>Asterales</taxon>
        <taxon>Asteraceae</taxon>
        <taxon>Asteroideae</taxon>
        <taxon>Anthemideae</taxon>
        <taxon>Anthemidinae</taxon>
        <taxon>Tanacetum</taxon>
    </lineage>
</organism>